<keyword evidence="4" id="KW-0326">Glycosidase</keyword>
<dbReference type="InterPro" id="IPR023346">
    <property type="entry name" value="Lysozyme-like_dom_sf"/>
</dbReference>
<reference evidence="5" key="1">
    <citation type="submission" date="2023-11" db="EMBL/GenBank/DDBJ databases">
        <title>Genome sequence of Cyanobacterium aponinum BCRC AL20115.</title>
        <authorList>
            <person name="Chang H.-Y."/>
            <person name="Lin K.-M."/>
            <person name="Hsueh H.-T."/>
            <person name="Chu H.-A."/>
            <person name="Kuo C.-H."/>
        </authorList>
    </citation>
    <scope>NUCLEOTIDE SEQUENCE</scope>
    <source>
        <strain evidence="5">AL20115</strain>
    </source>
</reference>
<dbReference type="Gene3D" id="1.10.530.40">
    <property type="match status" value="1"/>
</dbReference>
<evidence type="ECO:0000256" key="1">
    <source>
        <dbReference type="ARBA" id="ARBA00022529"/>
    </source>
</evidence>
<comment type="similarity">
    <text evidence="4">Belongs to the glycosyl hydrolase 24 family.</text>
</comment>
<dbReference type="GO" id="GO:0042742">
    <property type="term" value="P:defense response to bacterium"/>
    <property type="evidence" value="ECO:0007669"/>
    <property type="project" value="UniProtKB-KW"/>
</dbReference>
<dbReference type="GO" id="GO:0003796">
    <property type="term" value="F:lysozyme activity"/>
    <property type="evidence" value="ECO:0007669"/>
    <property type="project" value="UniProtKB-EC"/>
</dbReference>
<dbReference type="AlphaFoldDB" id="A0AAF0ZC73"/>
<dbReference type="InterPro" id="IPR023347">
    <property type="entry name" value="Lysozyme_dom_sf"/>
</dbReference>
<comment type="catalytic activity">
    <reaction evidence="4">
        <text>Hydrolysis of (1-&gt;4)-beta-linkages between N-acetylmuramic acid and N-acetyl-D-glucosamine residues in a peptidoglycan and between N-acetyl-D-glucosamine residues in chitodextrins.</text>
        <dbReference type="EC" id="3.2.1.17"/>
    </reaction>
</comment>
<evidence type="ECO:0000256" key="2">
    <source>
        <dbReference type="ARBA" id="ARBA00022638"/>
    </source>
</evidence>
<evidence type="ECO:0000256" key="4">
    <source>
        <dbReference type="RuleBase" id="RU003788"/>
    </source>
</evidence>
<dbReference type="InterPro" id="IPR033907">
    <property type="entry name" value="Endolysin_autolysin"/>
</dbReference>
<keyword evidence="1 4" id="KW-0929">Antimicrobial</keyword>
<proteinExistence type="inferred from homology"/>
<keyword evidence="3" id="KW-1035">Host cytoplasm</keyword>
<protein>
    <recommendedName>
        <fullName evidence="4">Lysozyme</fullName>
        <ecNumber evidence="4">3.2.1.17</ecNumber>
    </recommendedName>
</protein>
<dbReference type="GO" id="GO:0016998">
    <property type="term" value="P:cell wall macromolecule catabolic process"/>
    <property type="evidence" value="ECO:0007669"/>
    <property type="project" value="InterPro"/>
</dbReference>
<dbReference type="CDD" id="cd00737">
    <property type="entry name" value="lyz_endolysin_autolysin"/>
    <property type="match status" value="1"/>
</dbReference>
<dbReference type="EC" id="3.2.1.17" evidence="4"/>
<sequence>MTLLIVEHKAEELFKITVDTFAKECDRLITVPVNDNQFSALVSFTFNVGVTAFRGSTLLRVLNPGNYQEAANQLLRWN</sequence>
<dbReference type="GO" id="GO:0031640">
    <property type="term" value="P:killing of cells of another organism"/>
    <property type="evidence" value="ECO:0007669"/>
    <property type="project" value="UniProtKB-KW"/>
</dbReference>
<dbReference type="InterPro" id="IPR051018">
    <property type="entry name" value="Bacteriophage_GH24"/>
</dbReference>
<organism evidence="5">
    <name type="scientific">Cyanobacterium aponinum AL20115</name>
    <dbReference type="NCBI Taxonomy" id="3090662"/>
    <lineage>
        <taxon>Bacteria</taxon>
        <taxon>Bacillati</taxon>
        <taxon>Cyanobacteriota</taxon>
        <taxon>Cyanophyceae</taxon>
        <taxon>Oscillatoriophycideae</taxon>
        <taxon>Chroococcales</taxon>
        <taxon>Geminocystaceae</taxon>
        <taxon>Cyanobacterium</taxon>
    </lineage>
</organism>
<dbReference type="GO" id="GO:0009253">
    <property type="term" value="P:peptidoglycan catabolic process"/>
    <property type="evidence" value="ECO:0007669"/>
    <property type="project" value="InterPro"/>
</dbReference>
<dbReference type="PANTHER" id="PTHR38107:SF3">
    <property type="entry name" value="LYSOZYME RRRD-RELATED"/>
    <property type="match status" value="1"/>
</dbReference>
<evidence type="ECO:0000313" key="5">
    <source>
        <dbReference type="EMBL" id="WPF87545.1"/>
    </source>
</evidence>
<dbReference type="Pfam" id="PF00959">
    <property type="entry name" value="Phage_lysozyme"/>
    <property type="match status" value="1"/>
</dbReference>
<dbReference type="RefSeq" id="WP_320001082.1">
    <property type="nucleotide sequence ID" value="NZ_CP138348.1"/>
</dbReference>
<dbReference type="InterPro" id="IPR002196">
    <property type="entry name" value="Glyco_hydro_24"/>
</dbReference>
<keyword evidence="4" id="KW-0378">Hydrolase</keyword>
<evidence type="ECO:0000256" key="3">
    <source>
        <dbReference type="ARBA" id="ARBA00023200"/>
    </source>
</evidence>
<dbReference type="PANTHER" id="PTHR38107">
    <property type="match status" value="1"/>
</dbReference>
<name>A0AAF0ZC73_9CHRO</name>
<keyword evidence="2 4" id="KW-0081">Bacteriolytic enzyme</keyword>
<dbReference type="EMBL" id="CP138348">
    <property type="protein sequence ID" value="WPF87545.1"/>
    <property type="molecule type" value="Genomic_DNA"/>
</dbReference>
<accession>A0AAF0ZC73</accession>
<dbReference type="SUPFAM" id="SSF53955">
    <property type="entry name" value="Lysozyme-like"/>
    <property type="match status" value="1"/>
</dbReference>
<gene>
    <name evidence="5" type="ORF">SAY89_12090</name>
</gene>